<keyword evidence="7" id="KW-1185">Reference proteome</keyword>
<dbReference type="Pfam" id="PF04193">
    <property type="entry name" value="PQ-loop"/>
    <property type="match status" value="2"/>
</dbReference>
<dbReference type="GO" id="GO:0016020">
    <property type="term" value="C:membrane"/>
    <property type="evidence" value="ECO:0007669"/>
    <property type="project" value="UniProtKB-SubCell"/>
</dbReference>
<reference evidence="6" key="1">
    <citation type="submission" date="2023-03" db="EMBL/GenBank/DDBJ databases">
        <title>Massive genome expansion in bonnet fungi (Mycena s.s.) driven by repeated elements and novel gene families across ecological guilds.</title>
        <authorList>
            <consortium name="Lawrence Berkeley National Laboratory"/>
            <person name="Harder C.B."/>
            <person name="Miyauchi S."/>
            <person name="Viragh M."/>
            <person name="Kuo A."/>
            <person name="Thoen E."/>
            <person name="Andreopoulos B."/>
            <person name="Lu D."/>
            <person name="Skrede I."/>
            <person name="Drula E."/>
            <person name="Henrissat B."/>
            <person name="Morin E."/>
            <person name="Kohler A."/>
            <person name="Barry K."/>
            <person name="LaButti K."/>
            <person name="Morin E."/>
            <person name="Salamov A."/>
            <person name="Lipzen A."/>
            <person name="Mereny Z."/>
            <person name="Hegedus B."/>
            <person name="Baldrian P."/>
            <person name="Stursova M."/>
            <person name="Weitz H."/>
            <person name="Taylor A."/>
            <person name="Grigoriev I.V."/>
            <person name="Nagy L.G."/>
            <person name="Martin F."/>
            <person name="Kauserud H."/>
        </authorList>
    </citation>
    <scope>NUCLEOTIDE SEQUENCE</scope>
    <source>
        <strain evidence="6">CBHHK002</strain>
    </source>
</reference>
<protein>
    <submittedName>
        <fullName evidence="6">PQ loop repeat-domain-containing protein</fullName>
    </submittedName>
</protein>
<evidence type="ECO:0000313" key="7">
    <source>
        <dbReference type="Proteomes" id="UP001218218"/>
    </source>
</evidence>
<feature type="transmembrane region" description="Helical" evidence="5">
    <location>
        <begin position="39"/>
        <end position="60"/>
    </location>
</feature>
<dbReference type="PANTHER" id="PTHR16201:SF37">
    <property type="entry name" value="PQ-LOOP REPEAT-CONTAINING PROTEIN"/>
    <property type="match status" value="1"/>
</dbReference>
<dbReference type="InterPro" id="IPR051415">
    <property type="entry name" value="LAAT-1"/>
</dbReference>
<dbReference type="EMBL" id="JARIHO010000067">
    <property type="protein sequence ID" value="KAJ7314425.1"/>
    <property type="molecule type" value="Genomic_DNA"/>
</dbReference>
<evidence type="ECO:0000313" key="6">
    <source>
        <dbReference type="EMBL" id="KAJ7314425.1"/>
    </source>
</evidence>
<dbReference type="Gene3D" id="1.20.1280.290">
    <property type="match status" value="2"/>
</dbReference>
<feature type="transmembrane region" description="Helical" evidence="5">
    <location>
        <begin position="192"/>
        <end position="215"/>
    </location>
</feature>
<dbReference type="Proteomes" id="UP001218218">
    <property type="component" value="Unassembled WGS sequence"/>
</dbReference>
<keyword evidence="3 5" id="KW-1133">Transmembrane helix</keyword>
<keyword evidence="2 5" id="KW-0812">Transmembrane</keyword>
<evidence type="ECO:0000256" key="1">
    <source>
        <dbReference type="ARBA" id="ARBA00004141"/>
    </source>
</evidence>
<evidence type="ECO:0000256" key="2">
    <source>
        <dbReference type="ARBA" id="ARBA00022692"/>
    </source>
</evidence>
<proteinExistence type="predicted"/>
<feature type="transmembrane region" description="Helical" evidence="5">
    <location>
        <begin position="135"/>
        <end position="156"/>
    </location>
</feature>
<dbReference type="AlphaFoldDB" id="A0AAD6ZAI8"/>
<dbReference type="PANTHER" id="PTHR16201">
    <property type="entry name" value="SEVEN TRANSMEMBRANE PROTEIN 1-RELATED"/>
    <property type="match status" value="1"/>
</dbReference>
<comment type="subcellular location">
    <subcellularLocation>
        <location evidence="1">Membrane</location>
        <topology evidence="1">Multi-pass membrane protein</topology>
    </subcellularLocation>
</comment>
<feature type="transmembrane region" description="Helical" evidence="5">
    <location>
        <begin position="168"/>
        <end position="186"/>
    </location>
</feature>
<accession>A0AAD6ZAI8</accession>
<evidence type="ECO:0000256" key="3">
    <source>
        <dbReference type="ARBA" id="ARBA00022989"/>
    </source>
</evidence>
<comment type="caution">
    <text evidence="6">The sequence shown here is derived from an EMBL/GenBank/DDBJ whole genome shotgun (WGS) entry which is preliminary data.</text>
</comment>
<sequence length="233" mass="25837">MLSNPIAENVFGTLGTICWTVQLVPQIWKSWREKSTEGLSPWLVLLWGVSAPFLGAYTLILNLSVPLILEPHFFGSLCLVSWCQCQHYAHHRSWRTSTSMTLAIALLLAGFEAGLVFGLRLLFDAGSAPARHATQFLGVFGSVLIGLGLVPQFVEIWRRREVVGISKLLLALDMLGGVCMDLSLAFKDRFNVVTGITYTLIVVLESGLVIAMLILNPRAEKRRQREESARLEA</sequence>
<gene>
    <name evidence="6" type="ORF">DFH08DRAFT_755927</name>
</gene>
<keyword evidence="4 5" id="KW-0472">Membrane</keyword>
<dbReference type="SMART" id="SM00679">
    <property type="entry name" value="CTNS"/>
    <property type="match status" value="2"/>
</dbReference>
<dbReference type="InterPro" id="IPR006603">
    <property type="entry name" value="PQ-loop_rpt"/>
</dbReference>
<feature type="transmembrane region" description="Helical" evidence="5">
    <location>
        <begin position="101"/>
        <end position="123"/>
    </location>
</feature>
<feature type="non-terminal residue" evidence="6">
    <location>
        <position position="233"/>
    </location>
</feature>
<evidence type="ECO:0000256" key="5">
    <source>
        <dbReference type="SAM" id="Phobius"/>
    </source>
</evidence>
<organism evidence="6 7">
    <name type="scientific">Mycena albidolilacea</name>
    <dbReference type="NCBI Taxonomy" id="1033008"/>
    <lineage>
        <taxon>Eukaryota</taxon>
        <taxon>Fungi</taxon>
        <taxon>Dikarya</taxon>
        <taxon>Basidiomycota</taxon>
        <taxon>Agaricomycotina</taxon>
        <taxon>Agaricomycetes</taxon>
        <taxon>Agaricomycetidae</taxon>
        <taxon>Agaricales</taxon>
        <taxon>Marasmiineae</taxon>
        <taxon>Mycenaceae</taxon>
        <taxon>Mycena</taxon>
    </lineage>
</organism>
<name>A0AAD6ZAI8_9AGAR</name>
<evidence type="ECO:0000256" key="4">
    <source>
        <dbReference type="ARBA" id="ARBA00023136"/>
    </source>
</evidence>